<dbReference type="SUPFAM" id="SSF48295">
    <property type="entry name" value="TrpR-like"/>
    <property type="match status" value="1"/>
</dbReference>
<comment type="caution">
    <text evidence="1">The sequence shown here is derived from an EMBL/GenBank/DDBJ whole genome shotgun (WGS) entry which is preliminary data.</text>
</comment>
<protein>
    <submittedName>
        <fullName evidence="1">Uncharacterized protein</fullName>
    </submittedName>
</protein>
<dbReference type="RefSeq" id="WP_121645859.1">
    <property type="nucleotide sequence ID" value="NZ_RCWN01000001.1"/>
</dbReference>
<evidence type="ECO:0000313" key="1">
    <source>
        <dbReference type="EMBL" id="RLQ88891.1"/>
    </source>
</evidence>
<evidence type="ECO:0000313" key="2">
    <source>
        <dbReference type="Proteomes" id="UP000281094"/>
    </source>
</evidence>
<proteinExistence type="predicted"/>
<dbReference type="AlphaFoldDB" id="A0A3L7JGY9"/>
<dbReference type="EMBL" id="RCWN01000001">
    <property type="protein sequence ID" value="RLQ88891.1"/>
    <property type="molecule type" value="Genomic_DNA"/>
</dbReference>
<dbReference type="Gene3D" id="1.10.1750.10">
    <property type="match status" value="1"/>
</dbReference>
<dbReference type="InterPro" id="IPR010921">
    <property type="entry name" value="Trp_repressor/repl_initiator"/>
</dbReference>
<name>A0A3L7JGY9_9HYPH</name>
<organism evidence="1 2">
    <name type="scientific">Notoacmeibacter ruber</name>
    <dbReference type="NCBI Taxonomy" id="2670375"/>
    <lineage>
        <taxon>Bacteria</taxon>
        <taxon>Pseudomonadati</taxon>
        <taxon>Pseudomonadota</taxon>
        <taxon>Alphaproteobacteria</taxon>
        <taxon>Hyphomicrobiales</taxon>
        <taxon>Notoacmeibacteraceae</taxon>
        <taxon>Notoacmeibacter</taxon>
    </lineage>
</organism>
<dbReference type="Proteomes" id="UP000281094">
    <property type="component" value="Unassembled WGS sequence"/>
</dbReference>
<keyword evidence="2" id="KW-1185">Reference proteome</keyword>
<dbReference type="GO" id="GO:0043565">
    <property type="term" value="F:sequence-specific DNA binding"/>
    <property type="evidence" value="ECO:0007669"/>
    <property type="project" value="InterPro"/>
</dbReference>
<accession>A0A3L7JGY9</accession>
<gene>
    <name evidence="1" type="ORF">D8780_12310</name>
</gene>
<reference evidence="1 2" key="1">
    <citation type="submission" date="2018-10" db="EMBL/GenBank/DDBJ databases">
        <title>Notoacmeibacter sp. M2BS9Y-3-1, whole genome shotgun sequence.</title>
        <authorList>
            <person name="Tuo L."/>
        </authorList>
    </citation>
    <scope>NUCLEOTIDE SEQUENCE [LARGE SCALE GENOMIC DNA]</scope>
    <source>
        <strain evidence="1 2">M2BS9Y-3-1</strain>
    </source>
</reference>
<sequence>MKAIHVIAAEVAERRGIDPKSIINSNEGAAKAARDETAYLAKRLTRFSTAEVAEALNRTPPTISAGLVRVQGYVEADVHYAVELKSFQTQLEPILKHLDVSDAIEASLDLANSKSLDRFEVSLDRLERLIKRVPEPVIRTARPLPVSEAIAPVAQAYRAFKNAQFSIHERRAFDTLDKALQNLCEQETA</sequence>